<keyword evidence="4" id="KW-0548">Nucleotidyltransferase</keyword>
<keyword evidence="5" id="KW-0235">DNA replication</keyword>
<feature type="domain" description="DNA-directed DNA polymerase family B mitochondria/virus" evidence="9">
    <location>
        <begin position="13"/>
        <end position="161"/>
    </location>
</feature>
<dbReference type="InterPro" id="IPR004868">
    <property type="entry name" value="DNA-dir_DNA_pol_B_mt/vir"/>
</dbReference>
<evidence type="ECO:0000256" key="7">
    <source>
        <dbReference type="ARBA" id="ARBA00023125"/>
    </source>
</evidence>
<evidence type="ECO:0000256" key="4">
    <source>
        <dbReference type="ARBA" id="ARBA00022695"/>
    </source>
</evidence>
<dbReference type="RefSeq" id="XP_024941959.1">
    <property type="nucleotide sequence ID" value="XM_025086191.1"/>
</dbReference>
<dbReference type="PANTHER" id="PTHR33568">
    <property type="entry name" value="DNA POLYMERASE"/>
    <property type="match status" value="1"/>
</dbReference>
<reference evidence="11" key="1">
    <citation type="submission" date="2025-08" db="UniProtKB">
        <authorList>
            <consortium name="RefSeq"/>
        </authorList>
    </citation>
    <scope>IDENTIFICATION</scope>
</reference>
<evidence type="ECO:0000313" key="11">
    <source>
        <dbReference type="RefSeq" id="XP_024941959.1"/>
    </source>
</evidence>
<dbReference type="GO" id="GO:0000166">
    <property type="term" value="F:nucleotide binding"/>
    <property type="evidence" value="ECO:0007669"/>
    <property type="project" value="InterPro"/>
</dbReference>
<feature type="domain" description="DNA-directed DNA polymerase family B mitochondria/virus" evidence="9">
    <location>
        <begin position="313"/>
        <end position="492"/>
    </location>
</feature>
<dbReference type="AlphaFoldDB" id="A0AAJ7W2D2"/>
<evidence type="ECO:0000256" key="5">
    <source>
        <dbReference type="ARBA" id="ARBA00022705"/>
    </source>
</evidence>
<gene>
    <name evidence="11" type="primary">LOC107268713</name>
</gene>
<dbReference type="Pfam" id="PF03175">
    <property type="entry name" value="DNA_pol_B_2"/>
    <property type="match status" value="2"/>
</dbReference>
<dbReference type="SUPFAM" id="SSF53098">
    <property type="entry name" value="Ribonuclease H-like"/>
    <property type="match status" value="1"/>
</dbReference>
<evidence type="ECO:0000259" key="9">
    <source>
        <dbReference type="Pfam" id="PF03175"/>
    </source>
</evidence>
<dbReference type="GeneID" id="107268713"/>
<dbReference type="EC" id="2.7.7.7" evidence="2"/>
<evidence type="ECO:0000256" key="2">
    <source>
        <dbReference type="ARBA" id="ARBA00012417"/>
    </source>
</evidence>
<dbReference type="GO" id="GO:0006260">
    <property type="term" value="P:DNA replication"/>
    <property type="evidence" value="ECO:0007669"/>
    <property type="project" value="UniProtKB-KW"/>
</dbReference>
<sequence length="522" mass="59770">MLLLSGTSIIMMKTGRVTFIDSLNYFHMPLSALPKAFGLADAAGLKQKGVFPHLFNTPENQHYIGPLPALEFYSPDTMSTAQRNQFLAWYNEQRSTGYVFNFRTAFIDYCRSDVTILRQACVSFREMFLQHGSVCPFSESTTIASACSKVFRKNFLRDEQIAILPPGGYRYGDKQSRKAILWLLSLEHRLGCAIVHAGRTREYRLPEGTPVDGYYLDTDSGLRHVFQFQGCFWHGCPKCYRINRDSRLQTGGSMDARYERTQATNDKIRYLGYELTEIWECEFDRWISDPEQTALYRSLNENPLVSQAPLEPRDAFFGGRTGNTVSFYEVEGSERIHYVDVCSLYPFISKTGKFPVGHPTVYVGDDCRELTGDRHNIDNVEGLIKCVVLPPRDLYHPVLPVRMHGKLLFALCRSCAEATLQGSCPHENPADRVFEGTWIVDEVKRAVRKGYEITLIHEIRQYEITQYDPATRTGGHFADYINTFLKIKQEASGWPRECGDDDEAKKLYIEEYDRVEGIRLDP</sequence>
<name>A0AAJ7W2D2_CEPCN</name>
<comment type="catalytic activity">
    <reaction evidence="8">
        <text>DNA(n) + a 2'-deoxyribonucleoside 5'-triphosphate = DNA(n+1) + diphosphate</text>
        <dbReference type="Rhea" id="RHEA:22508"/>
        <dbReference type="Rhea" id="RHEA-COMP:17339"/>
        <dbReference type="Rhea" id="RHEA-COMP:17340"/>
        <dbReference type="ChEBI" id="CHEBI:33019"/>
        <dbReference type="ChEBI" id="CHEBI:61560"/>
        <dbReference type="ChEBI" id="CHEBI:173112"/>
        <dbReference type="EC" id="2.7.7.7"/>
    </reaction>
</comment>
<dbReference type="GO" id="GO:0042575">
    <property type="term" value="C:DNA polymerase complex"/>
    <property type="evidence" value="ECO:0007669"/>
    <property type="project" value="UniProtKB-ARBA"/>
</dbReference>
<evidence type="ECO:0000256" key="3">
    <source>
        <dbReference type="ARBA" id="ARBA00022679"/>
    </source>
</evidence>
<keyword evidence="10" id="KW-1185">Reference proteome</keyword>
<keyword evidence="7" id="KW-0238">DNA-binding</keyword>
<dbReference type="Gene3D" id="3.40.960.10">
    <property type="entry name" value="VSR Endonuclease"/>
    <property type="match status" value="1"/>
</dbReference>
<dbReference type="InterPro" id="IPR043502">
    <property type="entry name" value="DNA/RNA_pol_sf"/>
</dbReference>
<protein>
    <recommendedName>
        <fullName evidence="2">DNA-directed DNA polymerase</fullName>
        <ecNumber evidence="2">2.7.7.7</ecNumber>
    </recommendedName>
</protein>
<dbReference type="PANTHER" id="PTHR33568:SF3">
    <property type="entry name" value="DNA-DIRECTED DNA POLYMERASE"/>
    <property type="match status" value="1"/>
</dbReference>
<evidence type="ECO:0000313" key="10">
    <source>
        <dbReference type="Proteomes" id="UP000694920"/>
    </source>
</evidence>
<evidence type="ECO:0000256" key="6">
    <source>
        <dbReference type="ARBA" id="ARBA00022932"/>
    </source>
</evidence>
<dbReference type="KEGG" id="ccin:107268713"/>
<dbReference type="SUPFAM" id="SSF56672">
    <property type="entry name" value="DNA/RNA polymerases"/>
    <property type="match status" value="1"/>
</dbReference>
<dbReference type="GO" id="GO:0003887">
    <property type="term" value="F:DNA-directed DNA polymerase activity"/>
    <property type="evidence" value="ECO:0007669"/>
    <property type="project" value="UniProtKB-KW"/>
</dbReference>
<evidence type="ECO:0000256" key="8">
    <source>
        <dbReference type="ARBA" id="ARBA00049244"/>
    </source>
</evidence>
<feature type="non-terminal residue" evidence="11">
    <location>
        <position position="522"/>
    </location>
</feature>
<evidence type="ECO:0000256" key="1">
    <source>
        <dbReference type="ARBA" id="ARBA00005755"/>
    </source>
</evidence>
<proteinExistence type="inferred from homology"/>
<dbReference type="Proteomes" id="UP000694920">
    <property type="component" value="Unplaced"/>
</dbReference>
<keyword evidence="3" id="KW-0808">Transferase</keyword>
<accession>A0AAJ7W2D2</accession>
<organism evidence="10 11">
    <name type="scientific">Cephus cinctus</name>
    <name type="common">Wheat stem sawfly</name>
    <dbReference type="NCBI Taxonomy" id="211228"/>
    <lineage>
        <taxon>Eukaryota</taxon>
        <taxon>Metazoa</taxon>
        <taxon>Ecdysozoa</taxon>
        <taxon>Arthropoda</taxon>
        <taxon>Hexapoda</taxon>
        <taxon>Insecta</taxon>
        <taxon>Pterygota</taxon>
        <taxon>Neoptera</taxon>
        <taxon>Endopterygota</taxon>
        <taxon>Hymenoptera</taxon>
        <taxon>Cephoidea</taxon>
        <taxon>Cephidae</taxon>
        <taxon>Cephus</taxon>
    </lineage>
</organism>
<dbReference type="InterPro" id="IPR012337">
    <property type="entry name" value="RNaseH-like_sf"/>
</dbReference>
<keyword evidence="6" id="KW-0239">DNA-directed DNA polymerase</keyword>
<comment type="similarity">
    <text evidence="1">Belongs to the DNA polymerase type-B family.</text>
</comment>
<dbReference type="GO" id="GO:0003677">
    <property type="term" value="F:DNA binding"/>
    <property type="evidence" value="ECO:0007669"/>
    <property type="project" value="UniProtKB-KW"/>
</dbReference>